<dbReference type="GO" id="GO:0008757">
    <property type="term" value="F:S-adenosylmethionine-dependent methyltransferase activity"/>
    <property type="evidence" value="ECO:0007669"/>
    <property type="project" value="InterPro"/>
</dbReference>
<sequence length="235" mass="26992">MHDTALENSKYFFETYTPGRSNLKIIEIGSQNVNGTIRVNAPADSEYIGLDFVEGRGVDVVIDDPYVLPVEDEFADVVVSSSCFEHSEFFWLSFNEALRILKSDGLLYINVPSNGGFHRYPVDCWRFYPDSGIALQNWARRCGYNAALLESFITLRKKDQWNDFVAVYVKNEAYVPNYPERIHLRRDDYLNARTYGSNSFTNPSDLTEDQIIAIRRLERLGEISKIASPQISSRY</sequence>
<name>A0A135P7L1_9HYPH</name>
<dbReference type="Gene3D" id="3.40.50.150">
    <property type="entry name" value="Vaccinia Virus protein VP39"/>
    <property type="match status" value="1"/>
</dbReference>
<dbReference type="EMBL" id="LNUW01000005">
    <property type="protein sequence ID" value="KXG87412.1"/>
    <property type="molecule type" value="Genomic_DNA"/>
</dbReference>
<dbReference type="Proteomes" id="UP000070498">
    <property type="component" value="Unassembled WGS sequence"/>
</dbReference>
<proteinExistence type="predicted"/>
<feature type="domain" description="Methyltransferase type 11" evidence="1">
    <location>
        <begin position="58"/>
        <end position="109"/>
    </location>
</feature>
<evidence type="ECO:0000313" key="2">
    <source>
        <dbReference type="EMBL" id="KXG87412.1"/>
    </source>
</evidence>
<accession>A0A135P7L1</accession>
<keyword evidence="2" id="KW-0489">Methyltransferase</keyword>
<reference evidence="2 3" key="1">
    <citation type="submission" date="2015-11" db="EMBL/GenBank/DDBJ databases">
        <title>Draft genome sequence of Agrobacterium sp. R89-1.</title>
        <authorList>
            <person name="Zahradnik J."/>
            <person name="Kyslikova E."/>
            <person name="Palyzova A."/>
            <person name="Kyslik P."/>
        </authorList>
    </citation>
    <scope>NUCLEOTIDE SEQUENCE [LARGE SCALE GENOMIC DNA]</scope>
    <source>
        <strain evidence="2 3">R89-1</strain>
    </source>
</reference>
<gene>
    <name evidence="2" type="ORF">ATO67_19045</name>
</gene>
<protein>
    <submittedName>
        <fullName evidence="2">Methyltransferase type 11</fullName>
    </submittedName>
</protein>
<dbReference type="InterPro" id="IPR029063">
    <property type="entry name" value="SAM-dependent_MTases_sf"/>
</dbReference>
<keyword evidence="3" id="KW-1185">Reference proteome</keyword>
<dbReference type="SUPFAM" id="SSF53335">
    <property type="entry name" value="S-adenosyl-L-methionine-dependent methyltransferases"/>
    <property type="match status" value="1"/>
</dbReference>
<comment type="caution">
    <text evidence="2">The sequence shown here is derived from an EMBL/GenBank/DDBJ whole genome shotgun (WGS) entry which is preliminary data.</text>
</comment>
<keyword evidence="2" id="KW-0808">Transferase</keyword>
<dbReference type="STRING" id="2052828.ATO67_19045"/>
<dbReference type="GO" id="GO:0032259">
    <property type="term" value="P:methylation"/>
    <property type="evidence" value="ECO:0007669"/>
    <property type="project" value="UniProtKB-KW"/>
</dbReference>
<organism evidence="2 3">
    <name type="scientific">Agrobacterium bohemicum</name>
    <dbReference type="NCBI Taxonomy" id="2052828"/>
    <lineage>
        <taxon>Bacteria</taxon>
        <taxon>Pseudomonadati</taxon>
        <taxon>Pseudomonadota</taxon>
        <taxon>Alphaproteobacteria</taxon>
        <taxon>Hyphomicrobiales</taxon>
        <taxon>Rhizobiaceae</taxon>
        <taxon>Rhizobium/Agrobacterium group</taxon>
        <taxon>Agrobacterium</taxon>
    </lineage>
</organism>
<evidence type="ECO:0000259" key="1">
    <source>
        <dbReference type="Pfam" id="PF08241"/>
    </source>
</evidence>
<dbReference type="AlphaFoldDB" id="A0A135P7L1"/>
<dbReference type="Pfam" id="PF08241">
    <property type="entry name" value="Methyltransf_11"/>
    <property type="match status" value="1"/>
</dbReference>
<dbReference type="RefSeq" id="WP_067652896.1">
    <property type="nucleotide sequence ID" value="NZ_KQ961035.1"/>
</dbReference>
<dbReference type="InterPro" id="IPR013216">
    <property type="entry name" value="Methyltransf_11"/>
</dbReference>
<evidence type="ECO:0000313" key="3">
    <source>
        <dbReference type="Proteomes" id="UP000070498"/>
    </source>
</evidence>